<proteinExistence type="inferred from homology"/>
<evidence type="ECO:0000256" key="3">
    <source>
        <dbReference type="ARBA" id="ARBA00022692"/>
    </source>
</evidence>
<keyword evidence="4" id="KW-0914">Notch signaling pathway</keyword>
<dbReference type="InterPro" id="IPR019379">
    <property type="entry name" value="Gamma_Secretase_Asp_P_PEN2"/>
</dbReference>
<reference evidence="9" key="1">
    <citation type="submission" date="2021-01" db="EMBL/GenBank/DDBJ databases">
        <authorList>
            <person name="Corre E."/>
            <person name="Pelletier E."/>
            <person name="Niang G."/>
            <person name="Scheremetjew M."/>
            <person name="Finn R."/>
            <person name="Kale V."/>
            <person name="Holt S."/>
            <person name="Cochrane G."/>
            <person name="Meng A."/>
            <person name="Brown T."/>
            <person name="Cohen L."/>
        </authorList>
    </citation>
    <scope>NUCLEOTIDE SEQUENCE</scope>
    <source>
        <strain evidence="9">CCMP3278</strain>
    </source>
</reference>
<dbReference type="GO" id="GO:0070765">
    <property type="term" value="C:gamma-secretase complex"/>
    <property type="evidence" value="ECO:0007669"/>
    <property type="project" value="TreeGrafter"/>
</dbReference>
<evidence type="ECO:0000256" key="7">
    <source>
        <dbReference type="SAM" id="MobiDB-lite"/>
    </source>
</evidence>
<dbReference type="PANTHER" id="PTHR16318">
    <property type="entry name" value="GAMMA-SECRETASE SUBUNIT PEN-2"/>
    <property type="match status" value="1"/>
</dbReference>
<dbReference type="AlphaFoldDB" id="A0A7S0ZB78"/>
<name>A0A7S0ZB78_9RHOD</name>
<accession>A0A7S0ZB78</accession>
<feature type="transmembrane region" description="Helical" evidence="8">
    <location>
        <begin position="137"/>
        <end position="157"/>
    </location>
</feature>
<evidence type="ECO:0008006" key="10">
    <source>
        <dbReference type="Google" id="ProtNLM"/>
    </source>
</evidence>
<dbReference type="EMBL" id="HBFP01001098">
    <property type="protein sequence ID" value="CAD8816401.1"/>
    <property type="molecule type" value="Transcribed_RNA"/>
</dbReference>
<evidence type="ECO:0000256" key="6">
    <source>
        <dbReference type="ARBA" id="ARBA00023136"/>
    </source>
</evidence>
<comment type="subcellular location">
    <subcellularLocation>
        <location evidence="1">Membrane</location>
        <topology evidence="1">Multi-pass membrane protein</topology>
    </subcellularLocation>
</comment>
<feature type="transmembrane region" description="Helical" evidence="8">
    <location>
        <begin position="97"/>
        <end position="117"/>
    </location>
</feature>
<dbReference type="PANTHER" id="PTHR16318:SF0">
    <property type="entry name" value="GAMMA-SECRETASE SUBUNIT PEN-2"/>
    <property type="match status" value="1"/>
</dbReference>
<gene>
    <name evidence="9" type="ORF">TOLI1172_LOCUS789</name>
</gene>
<evidence type="ECO:0000256" key="5">
    <source>
        <dbReference type="ARBA" id="ARBA00022989"/>
    </source>
</evidence>
<evidence type="ECO:0000313" key="9">
    <source>
        <dbReference type="EMBL" id="CAD8816401.1"/>
    </source>
</evidence>
<protein>
    <recommendedName>
        <fullName evidence="10">Gamma-secretase subunit PEN-2</fullName>
    </recommendedName>
</protein>
<organism evidence="9">
    <name type="scientific">Timspurckia oligopyrenoides</name>
    <dbReference type="NCBI Taxonomy" id="708627"/>
    <lineage>
        <taxon>Eukaryota</taxon>
        <taxon>Rhodophyta</taxon>
        <taxon>Bangiophyceae</taxon>
        <taxon>Porphyridiales</taxon>
        <taxon>Porphyridiaceae</taxon>
        <taxon>Timspurckia</taxon>
    </lineage>
</organism>
<keyword evidence="5 8" id="KW-1133">Transmembrane helix</keyword>
<evidence type="ECO:0000256" key="8">
    <source>
        <dbReference type="SAM" id="Phobius"/>
    </source>
</evidence>
<sequence>MENASGVGMNGGNSGGVPQTTNNSEAASSSVPNVGGKNSTSAADERIRRLQQQAREYEEIERKRHERRLEKQEEKRLAAIKRQEDHELELKSTAKRMFYIGCALLPLMWAVMIMYFWKEFRDPNADESIKMYCRWSIYGLVIVNLIWIAWYTVFVVFSDTSLSFMNLVLHETSFAPINI</sequence>
<keyword evidence="3 8" id="KW-0812">Transmembrane</keyword>
<dbReference type="Pfam" id="PF10251">
    <property type="entry name" value="PEN-2"/>
    <property type="match status" value="1"/>
</dbReference>
<comment type="similarity">
    <text evidence="2">Belongs to the PEN-2 family.</text>
</comment>
<evidence type="ECO:0000256" key="2">
    <source>
        <dbReference type="ARBA" id="ARBA00009607"/>
    </source>
</evidence>
<feature type="region of interest" description="Disordered" evidence="7">
    <location>
        <begin position="1"/>
        <end position="48"/>
    </location>
</feature>
<dbReference type="GO" id="GO:0007219">
    <property type="term" value="P:Notch signaling pathway"/>
    <property type="evidence" value="ECO:0007669"/>
    <property type="project" value="UniProtKB-KW"/>
</dbReference>
<evidence type="ECO:0000256" key="4">
    <source>
        <dbReference type="ARBA" id="ARBA00022976"/>
    </source>
</evidence>
<feature type="compositionally biased region" description="Polar residues" evidence="7">
    <location>
        <begin position="18"/>
        <end position="42"/>
    </location>
</feature>
<keyword evidence="6 8" id="KW-0472">Membrane</keyword>
<evidence type="ECO:0000256" key="1">
    <source>
        <dbReference type="ARBA" id="ARBA00004141"/>
    </source>
</evidence>